<comment type="caution">
    <text evidence="2">The sequence shown here is derived from an EMBL/GenBank/DDBJ whole genome shotgun (WGS) entry which is preliminary data.</text>
</comment>
<protein>
    <submittedName>
        <fullName evidence="2">Uncharacterized protein</fullName>
    </submittedName>
</protein>
<evidence type="ECO:0000256" key="1">
    <source>
        <dbReference type="SAM" id="Phobius"/>
    </source>
</evidence>
<dbReference type="SUPFAM" id="SSF55961">
    <property type="entry name" value="Bet v1-like"/>
    <property type="match status" value="1"/>
</dbReference>
<feature type="transmembrane region" description="Helical" evidence="1">
    <location>
        <begin position="31"/>
        <end position="52"/>
    </location>
</feature>
<proteinExistence type="predicted"/>
<keyword evidence="1" id="KW-0472">Membrane</keyword>
<name>A0A0F9QRZ3_9ZZZZ</name>
<feature type="transmembrane region" description="Helical" evidence="1">
    <location>
        <begin position="72"/>
        <end position="89"/>
    </location>
</feature>
<gene>
    <name evidence="2" type="ORF">LCGC14_0685140</name>
</gene>
<dbReference type="AlphaFoldDB" id="A0A0F9QRZ3"/>
<sequence>MQLKSPKSIGILLGTLYGIFMRLFVELVNAYNLGSLVSISFMFLVPVAIGYIRIHFEYNESKALTKRQMVTIAWQPIFVFLFVSVITLLEGSICVAMALPAFMLFASIGGLLAGFINNRQTKNANRSLLSIALLPVLLSPIEVNFLNLSKTYEVTNSMVIEAPINRVWQQLANVSTIEPQELPFSLTQLIGVPKPLEANMNATGVGAIRTSKWQKGVVFKEVITDWQPNKKMLYRFDIDPDAIPDDALDKHVKLGGEYFSPLYGGYQLSEDKSGNTILTLTTTVQDNTNFGIYSRIWGEVIFQDFHHSLLTLMKNRAEKSLIAIVSYN</sequence>
<keyword evidence="1" id="KW-0812">Transmembrane</keyword>
<dbReference type="EMBL" id="LAZR01001403">
    <property type="protein sequence ID" value="KKN45239.1"/>
    <property type="molecule type" value="Genomic_DNA"/>
</dbReference>
<keyword evidence="1" id="KW-1133">Transmembrane helix</keyword>
<feature type="transmembrane region" description="Helical" evidence="1">
    <location>
        <begin position="95"/>
        <end position="116"/>
    </location>
</feature>
<accession>A0A0F9QRZ3</accession>
<organism evidence="2">
    <name type="scientific">marine sediment metagenome</name>
    <dbReference type="NCBI Taxonomy" id="412755"/>
    <lineage>
        <taxon>unclassified sequences</taxon>
        <taxon>metagenomes</taxon>
        <taxon>ecological metagenomes</taxon>
    </lineage>
</organism>
<reference evidence="2" key="1">
    <citation type="journal article" date="2015" name="Nature">
        <title>Complex archaea that bridge the gap between prokaryotes and eukaryotes.</title>
        <authorList>
            <person name="Spang A."/>
            <person name="Saw J.H."/>
            <person name="Jorgensen S.L."/>
            <person name="Zaremba-Niedzwiedzka K."/>
            <person name="Martijn J."/>
            <person name="Lind A.E."/>
            <person name="van Eijk R."/>
            <person name="Schleper C."/>
            <person name="Guy L."/>
            <person name="Ettema T.J."/>
        </authorList>
    </citation>
    <scope>NUCLEOTIDE SEQUENCE</scope>
</reference>
<feature type="transmembrane region" description="Helical" evidence="1">
    <location>
        <begin position="9"/>
        <end position="25"/>
    </location>
</feature>
<evidence type="ECO:0000313" key="2">
    <source>
        <dbReference type="EMBL" id="KKN45239.1"/>
    </source>
</evidence>